<evidence type="ECO:0000313" key="7">
    <source>
        <dbReference type="Proteomes" id="UP000000768"/>
    </source>
</evidence>
<keyword evidence="2" id="KW-0808">Transferase</keyword>
<reference evidence="7" key="2">
    <citation type="journal article" date="2018" name="Plant J.">
        <title>The Sorghum bicolor reference genome: improved assembly, gene annotations, a transcriptome atlas, and signatures of genome organization.</title>
        <authorList>
            <person name="McCormick R.F."/>
            <person name="Truong S.K."/>
            <person name="Sreedasyam A."/>
            <person name="Jenkins J."/>
            <person name="Shu S."/>
            <person name="Sims D."/>
            <person name="Kennedy M."/>
            <person name="Amirebrahimi M."/>
            <person name="Weers B.D."/>
            <person name="McKinley B."/>
            <person name="Mattison A."/>
            <person name="Morishige D.T."/>
            <person name="Grimwood J."/>
            <person name="Schmutz J."/>
            <person name="Mullet J.E."/>
        </authorList>
    </citation>
    <scope>NUCLEOTIDE SEQUENCE [LARGE SCALE GENOMIC DNA]</scope>
    <source>
        <strain evidence="7">cv. BTx623</strain>
    </source>
</reference>
<dbReference type="AlphaFoldDB" id="C5Z040"/>
<keyword evidence="4" id="KW-0812">Transmembrane</keyword>
<evidence type="ECO:0000256" key="2">
    <source>
        <dbReference type="ARBA" id="ARBA00022679"/>
    </source>
</evidence>
<proteinExistence type="inferred from homology"/>
<evidence type="ECO:0000313" key="6">
    <source>
        <dbReference type="EMBL" id="EES17717.1"/>
    </source>
</evidence>
<dbReference type="Proteomes" id="UP000000768">
    <property type="component" value="Chromosome 9"/>
</dbReference>
<dbReference type="SMART" id="SM00672">
    <property type="entry name" value="CAP10"/>
    <property type="match status" value="1"/>
</dbReference>
<reference evidence="6 7" key="1">
    <citation type="journal article" date="2009" name="Nature">
        <title>The Sorghum bicolor genome and the diversification of grasses.</title>
        <authorList>
            <person name="Paterson A.H."/>
            <person name="Bowers J.E."/>
            <person name="Bruggmann R."/>
            <person name="Dubchak I."/>
            <person name="Grimwood J."/>
            <person name="Gundlach H."/>
            <person name="Haberer G."/>
            <person name="Hellsten U."/>
            <person name="Mitros T."/>
            <person name="Poliakov A."/>
            <person name="Schmutz J."/>
            <person name="Spannagl M."/>
            <person name="Tang H."/>
            <person name="Wang X."/>
            <person name="Wicker T."/>
            <person name="Bharti A.K."/>
            <person name="Chapman J."/>
            <person name="Feltus F.A."/>
            <person name="Gowik U."/>
            <person name="Grigoriev I.V."/>
            <person name="Lyons E."/>
            <person name="Maher C.A."/>
            <person name="Martis M."/>
            <person name="Narechania A."/>
            <person name="Otillar R.P."/>
            <person name="Penning B.W."/>
            <person name="Salamov A.A."/>
            <person name="Wang Y."/>
            <person name="Zhang L."/>
            <person name="Carpita N.C."/>
            <person name="Freeling M."/>
            <person name="Gingle A.R."/>
            <person name="Hash C.T."/>
            <person name="Keller B."/>
            <person name="Klein P."/>
            <person name="Kresovich S."/>
            <person name="McCann M.C."/>
            <person name="Ming R."/>
            <person name="Peterson D.G."/>
            <person name="Mehboob-ur-Rahman"/>
            <person name="Ware D."/>
            <person name="Westhoff P."/>
            <person name="Mayer K.F."/>
            <person name="Messing J."/>
            <person name="Rokhsar D.S."/>
        </authorList>
    </citation>
    <scope>NUCLEOTIDE SEQUENCE [LARGE SCALE GENOMIC DNA]</scope>
    <source>
        <strain evidence="7">cv. BTx623</strain>
    </source>
</reference>
<keyword evidence="4" id="KW-1133">Transmembrane helix</keyword>
<evidence type="ECO:0000256" key="1">
    <source>
        <dbReference type="ARBA" id="ARBA00010118"/>
    </source>
</evidence>
<evidence type="ECO:0000259" key="5">
    <source>
        <dbReference type="SMART" id="SM00672"/>
    </source>
</evidence>
<dbReference type="OrthoDB" id="202415at2759"/>
<dbReference type="KEGG" id="sbi:8075979"/>
<dbReference type="PANTHER" id="PTHR12203">
    <property type="entry name" value="KDEL LYS-ASP-GLU-LEU CONTAINING - RELATED"/>
    <property type="match status" value="1"/>
</dbReference>
<keyword evidence="7" id="KW-1185">Reference proteome</keyword>
<gene>
    <name evidence="6" type="ORF">SORBI_3009G044700</name>
</gene>
<dbReference type="InParanoid" id="C5Z040"/>
<comment type="similarity">
    <text evidence="1">Belongs to the glycosyltransferase 90 family.</text>
</comment>
<dbReference type="InterPro" id="IPR051091">
    <property type="entry name" value="O-Glucosyltr/Glycosyltrsf_90"/>
</dbReference>
<dbReference type="InterPro" id="IPR006598">
    <property type="entry name" value="CAP10"/>
</dbReference>
<accession>C5Z040</accession>
<feature type="domain" description="Glycosyl transferase CAP10" evidence="5">
    <location>
        <begin position="192"/>
        <end position="441"/>
    </location>
</feature>
<feature type="transmembrane region" description="Helical" evidence="4">
    <location>
        <begin position="20"/>
        <end position="44"/>
    </location>
</feature>
<dbReference type="Gramene" id="EES17717">
    <property type="protein sequence ID" value="EES17717"/>
    <property type="gene ID" value="SORBI_3009G044700"/>
</dbReference>
<protein>
    <recommendedName>
        <fullName evidence="5">Glycosyl transferase CAP10 domain-containing protein</fullName>
    </recommendedName>
</protein>
<dbReference type="Pfam" id="PF05686">
    <property type="entry name" value="Glyco_transf_90"/>
    <property type="match status" value="1"/>
</dbReference>
<organism evidence="6 7">
    <name type="scientific">Sorghum bicolor</name>
    <name type="common">Sorghum</name>
    <name type="synonym">Sorghum vulgare</name>
    <dbReference type="NCBI Taxonomy" id="4558"/>
    <lineage>
        <taxon>Eukaryota</taxon>
        <taxon>Viridiplantae</taxon>
        <taxon>Streptophyta</taxon>
        <taxon>Embryophyta</taxon>
        <taxon>Tracheophyta</taxon>
        <taxon>Spermatophyta</taxon>
        <taxon>Magnoliopsida</taxon>
        <taxon>Liliopsida</taxon>
        <taxon>Poales</taxon>
        <taxon>Poaceae</taxon>
        <taxon>PACMAD clade</taxon>
        <taxon>Panicoideae</taxon>
        <taxon>Andropogonodae</taxon>
        <taxon>Andropogoneae</taxon>
        <taxon>Sorghinae</taxon>
        <taxon>Sorghum</taxon>
    </lineage>
</organism>
<sequence length="497" mass="55070">MAAEGAAGGRGGRAARYPPLSALVISAIAASSAVIVLAVVHSAYDDALSRTRTLLGHNLEPTPWHPFPHSKGRPPARAALRCAPSIACLPPLSHPPGTANASSSAAAAAGEQRRQCPAYFAAIHRDLAPWRGPGRGVTRALLDAARRRASMRVTITGGGRRLHVDLYYACVQSRALFTVWSLLQLMRRYPGRVPDVDLMFDCMDRPAINRTDHGDGDPSSPPPPPLFRYCTTRDHFDIPFPDWSFWGWPETNIKPWNREFKSIKMGARATRWADRVPTAYWKGNPDVASPLRVALLGCNDTAAWRAEIMRQNWDDEAKSGYTHSKLSSQCTHRYKIYAEGFAWSVSLKYILSCGSMALLIEPRYEDFFSRGLEPRVNYWPVTETGMCESIRDAVDWGNANPGEAELVGRRGQRLVQELRMHAVYDYMLHLLTEYARLMDFRPAAPPPSSSSSHDAPQEACEASVLCLADDKQRRFLEASRAEPAVSDEPCVLPPPPP</sequence>
<dbReference type="EMBL" id="CM000768">
    <property type="protein sequence ID" value="EES17717.1"/>
    <property type="molecule type" value="Genomic_DNA"/>
</dbReference>
<dbReference type="eggNOG" id="KOG2458">
    <property type="taxonomic scope" value="Eukaryota"/>
</dbReference>
<evidence type="ECO:0000256" key="4">
    <source>
        <dbReference type="SAM" id="Phobius"/>
    </source>
</evidence>
<dbReference type="PANTHER" id="PTHR12203:SF35">
    <property type="entry name" value="PROTEIN O-GLUCOSYLTRANSFERASE 1"/>
    <property type="match status" value="1"/>
</dbReference>
<dbReference type="FunCoup" id="C5Z040">
    <property type="interactions" value="456"/>
</dbReference>
<evidence type="ECO:0000256" key="3">
    <source>
        <dbReference type="SAM" id="MobiDB-lite"/>
    </source>
</evidence>
<dbReference type="GO" id="GO:0016740">
    <property type="term" value="F:transferase activity"/>
    <property type="evidence" value="ECO:0007669"/>
    <property type="project" value="UniProtKB-KW"/>
</dbReference>
<dbReference type="HOGENOM" id="CLU_027109_2_0_1"/>
<keyword evidence="4" id="KW-0472">Membrane</keyword>
<feature type="region of interest" description="Disordered" evidence="3">
    <location>
        <begin position="477"/>
        <end position="497"/>
    </location>
</feature>
<name>C5Z040_SORBI</name>
<dbReference type="OMA" id="EDDCMFP"/>